<keyword evidence="2" id="KW-1185">Reference proteome</keyword>
<evidence type="ECO:0000313" key="2">
    <source>
        <dbReference type="Proteomes" id="UP000283634"/>
    </source>
</evidence>
<dbReference type="RefSeq" id="XP_029235782.1">
    <property type="nucleotide sequence ID" value="XM_029384360.1"/>
</dbReference>
<evidence type="ECO:0000313" key="1">
    <source>
        <dbReference type="EMBL" id="RNF00466.1"/>
    </source>
</evidence>
<comment type="caution">
    <text evidence="1">The sequence shown here is derived from an EMBL/GenBank/DDBJ whole genome shotgun (WGS) entry which is preliminary data.</text>
</comment>
<sequence length="180" mass="20121">MHTFGAFEEDALHCVQRANARGQLCSLEHFARRHGAACYSTLREALYPVAEAGAGDVLEFFMKTLCLDALWYCSDTGATVLHHAARVGRTELLSGVFQRHNVAQHVEVADDFGRIPPIWCGKRRRNIEFLQLLLELGSQGPTTTDQDGRSVESFSRLHYALASKLRRFITQCIASALDLE</sequence>
<dbReference type="EMBL" id="MKGL01000324">
    <property type="protein sequence ID" value="RNF00466.1"/>
    <property type="molecule type" value="Genomic_DNA"/>
</dbReference>
<name>A0A422N4T4_TRYRA</name>
<gene>
    <name evidence="1" type="ORF">TraAM80_07575</name>
</gene>
<dbReference type="AlphaFoldDB" id="A0A422N4T4"/>
<dbReference type="OrthoDB" id="194358at2759"/>
<reference evidence="1 2" key="1">
    <citation type="journal article" date="2018" name="BMC Genomics">
        <title>Genomic comparison of Trypanosoma conorhini and Trypanosoma rangeli to Trypanosoma cruzi strains of high and low virulence.</title>
        <authorList>
            <person name="Bradwell K.R."/>
            <person name="Koparde V.N."/>
            <person name="Matveyev A.V."/>
            <person name="Serrano M.G."/>
            <person name="Alves J.M."/>
            <person name="Parikh H."/>
            <person name="Huang B."/>
            <person name="Lee V."/>
            <person name="Espinosa-Alvarez O."/>
            <person name="Ortiz P.A."/>
            <person name="Costa-Martins A.G."/>
            <person name="Teixeira M.M."/>
            <person name="Buck G.A."/>
        </authorList>
    </citation>
    <scope>NUCLEOTIDE SEQUENCE [LARGE SCALE GENOMIC DNA]</scope>
    <source>
        <strain evidence="1 2">AM80</strain>
    </source>
</reference>
<organism evidence="1 2">
    <name type="scientific">Trypanosoma rangeli</name>
    <dbReference type="NCBI Taxonomy" id="5698"/>
    <lineage>
        <taxon>Eukaryota</taxon>
        <taxon>Discoba</taxon>
        <taxon>Euglenozoa</taxon>
        <taxon>Kinetoplastea</taxon>
        <taxon>Metakinetoplastina</taxon>
        <taxon>Trypanosomatida</taxon>
        <taxon>Trypanosomatidae</taxon>
        <taxon>Trypanosoma</taxon>
        <taxon>Herpetosoma</taxon>
    </lineage>
</organism>
<dbReference type="GeneID" id="40331508"/>
<proteinExistence type="predicted"/>
<dbReference type="Gene3D" id="1.25.40.20">
    <property type="entry name" value="Ankyrin repeat-containing domain"/>
    <property type="match status" value="1"/>
</dbReference>
<evidence type="ECO:0008006" key="3">
    <source>
        <dbReference type="Google" id="ProtNLM"/>
    </source>
</evidence>
<dbReference type="Proteomes" id="UP000283634">
    <property type="component" value="Unassembled WGS sequence"/>
</dbReference>
<dbReference type="SUPFAM" id="SSF48403">
    <property type="entry name" value="Ankyrin repeat"/>
    <property type="match status" value="1"/>
</dbReference>
<protein>
    <recommendedName>
        <fullName evidence="3">Ankyrin repeat protein</fullName>
    </recommendedName>
</protein>
<accession>A0A422N4T4</accession>
<dbReference type="InterPro" id="IPR036770">
    <property type="entry name" value="Ankyrin_rpt-contain_sf"/>
</dbReference>